<dbReference type="EMBL" id="FR904232">
    <property type="protein sequence ID" value="CDG47698.1"/>
    <property type="molecule type" value="Genomic_DNA"/>
</dbReference>
<reference evidence="7" key="2">
    <citation type="journal article" date="2014" name="Genome Biol. Evol.">
        <title>Settling down: the genome of Serratia symbiotica from the aphid Cinara tujafilina zooms in on the process of accommodation to a cooperative intracellular life.</title>
        <authorList>
            <person name="Manzano-Marin A."/>
            <person name="Latorre A."/>
        </authorList>
    </citation>
    <scope>NUCLEOTIDE SEQUENCE</scope>
    <source>
        <strain evidence="7">SCt-VLC</strain>
    </source>
</reference>
<dbReference type="Pfam" id="PF13980">
    <property type="entry name" value="UPF0370"/>
    <property type="match status" value="1"/>
</dbReference>
<keyword evidence="2 6" id="KW-0812">Transmembrane</keyword>
<evidence type="ECO:0000256" key="2">
    <source>
        <dbReference type="ARBA" id="ARBA00022692"/>
    </source>
</evidence>
<organism evidence="7">
    <name type="scientific">Serratia symbiotica SCt-VLC</name>
    <dbReference type="NCBI Taxonomy" id="1347341"/>
    <lineage>
        <taxon>Bacteria</taxon>
        <taxon>Pseudomonadati</taxon>
        <taxon>Pseudomonadota</taxon>
        <taxon>Gammaproteobacteria</taxon>
        <taxon>Enterobacterales</taxon>
        <taxon>Yersiniaceae</taxon>
        <taxon>Serratia</taxon>
        <taxon>Serratia symbiotica</taxon>
    </lineage>
</organism>
<dbReference type="RefSeq" id="WP_006708763.1">
    <property type="nucleotide sequence ID" value="NZ_FR904232.1"/>
</dbReference>
<accession>A0A068RAI0</accession>
<feature type="transmembrane region" description="Helical" evidence="6">
    <location>
        <begin position="6"/>
        <end position="23"/>
    </location>
</feature>
<evidence type="ECO:0000313" key="7">
    <source>
        <dbReference type="EMBL" id="CDG47698.1"/>
    </source>
</evidence>
<evidence type="ECO:0000256" key="6">
    <source>
        <dbReference type="SAM" id="Phobius"/>
    </source>
</evidence>
<feature type="region of interest" description="Disordered" evidence="5">
    <location>
        <begin position="36"/>
        <end position="61"/>
    </location>
</feature>
<keyword evidence="4 6" id="KW-0472">Membrane</keyword>
<sequence>MQWLANHWWIMLLIPVGMIVSAVKDLRRVNLKSYLTDKPELPPHRDNNAQWDDEDDWPKKK</sequence>
<reference evidence="7" key="1">
    <citation type="submission" date="2013-06" db="EMBL/GenBank/DDBJ databases">
        <authorList>
            <person name="Mazano-Marin A."/>
        </authorList>
    </citation>
    <scope>NUCLEOTIDE SEQUENCE</scope>
    <source>
        <strain evidence="7">SCt-VLC</strain>
    </source>
</reference>
<dbReference type="NCBIfam" id="NF010185">
    <property type="entry name" value="PRK13664.1"/>
    <property type="match status" value="1"/>
</dbReference>
<dbReference type="OrthoDB" id="6522148at2"/>
<keyword evidence="3 6" id="KW-1133">Transmembrane helix</keyword>
<evidence type="ECO:0000256" key="1">
    <source>
        <dbReference type="ARBA" id="ARBA00022475"/>
    </source>
</evidence>
<proteinExistence type="predicted"/>
<dbReference type="InterPro" id="IPR020910">
    <property type="entry name" value="UPF0370"/>
</dbReference>
<keyword evidence="1" id="KW-1003">Cell membrane</keyword>
<dbReference type="AlphaFoldDB" id="A0A068RAI0"/>
<feature type="compositionally biased region" description="Basic and acidic residues" evidence="5">
    <location>
        <begin position="36"/>
        <end position="47"/>
    </location>
</feature>
<evidence type="ECO:0000256" key="5">
    <source>
        <dbReference type="SAM" id="MobiDB-lite"/>
    </source>
</evidence>
<evidence type="ECO:0000256" key="3">
    <source>
        <dbReference type="ARBA" id="ARBA00022989"/>
    </source>
</evidence>
<evidence type="ECO:0000256" key="4">
    <source>
        <dbReference type="ARBA" id="ARBA00023136"/>
    </source>
</evidence>
<feature type="compositionally biased region" description="Acidic residues" evidence="5">
    <location>
        <begin position="51"/>
        <end position="61"/>
    </location>
</feature>
<protein>
    <submittedName>
        <fullName evidence="7">UPF0370 protein YpfN</fullName>
    </submittedName>
</protein>
<gene>
    <name evidence="7" type="primary">ypfN</name>
    <name evidence="7" type="ORF">SCTVLC_0955</name>
</gene>
<dbReference type="GeneID" id="93736536"/>
<name>A0A068RAI0_9GAMM</name>